<dbReference type="PANTHER" id="PTHR42877">
    <property type="entry name" value="L-ORNITHINE N(5)-MONOOXYGENASE-RELATED"/>
    <property type="match status" value="1"/>
</dbReference>
<dbReference type="InterPro" id="IPR000960">
    <property type="entry name" value="Flavin_mOase"/>
</dbReference>
<evidence type="ECO:0000256" key="2">
    <source>
        <dbReference type="ARBA" id="ARBA00022630"/>
    </source>
</evidence>
<dbReference type="OMA" id="CTCDIPS"/>
<sequence length="587" mass="66900">MSPSTVPASSFGPDPEALEKALSEFEHDNEWYNRRFGNYTITEEPIFKKRALRVICVGAGATGLEVAYKSKRLLQNVTLQIYEKNADIGGTWLENRYPGCTCDIPSHSYQFAWARNPEWSHYYSPSPEIWKYFKDVAVKYDLEKYIKFSHRVKSARWDEEAGLWKLSITAPDGGEITDECDILINGTGVLNSWKYPNIPGIDIFKGKLMHSANWDVDYDLSGKTVAVVGGGSSAVQIIPSIQPTVGKLVAFLRSPVWITMGFGVKFAGPGGTNFKCEQYYIRIVIKSFKENSEEYDKYCRDLEGELNKRFTLNHSFSQDQDQTRSMITEQMKQQLNNEPLAQHLVPHFALGCRRMTPGSGYLESLTKENVQVVTSSVARFTETGVIDDNGHEHSVDVVICATGFDASFAPPYEVIGRGGLPLKERFGDFPRGYLSIMVDDYPNFFLVLGPNGPASHSSFLPIIEWHTRYIFQVIDKMQRENIKAISPKPECVRDFFQHTHTLMRRLVWSARCSSWFKNGKKNGPVTAIWPGSRLHYFEALKTPRYEDFEIIYRSGNRYQYFGNGYTVVETEEDGNPVWYLDDPFLKV</sequence>
<dbReference type="GeneID" id="27719506"/>
<dbReference type="Proteomes" id="UP000028545">
    <property type="component" value="Unassembled WGS sequence"/>
</dbReference>
<organism evidence="5 6">
    <name type="scientific">Pseudallescheria apiosperma</name>
    <name type="common">Scedosporium apiospermum</name>
    <dbReference type="NCBI Taxonomy" id="563466"/>
    <lineage>
        <taxon>Eukaryota</taxon>
        <taxon>Fungi</taxon>
        <taxon>Dikarya</taxon>
        <taxon>Ascomycota</taxon>
        <taxon>Pezizomycotina</taxon>
        <taxon>Sordariomycetes</taxon>
        <taxon>Hypocreomycetidae</taxon>
        <taxon>Microascales</taxon>
        <taxon>Microascaceae</taxon>
        <taxon>Scedosporium</taxon>
    </lineage>
</organism>
<proteinExistence type="inferred from homology"/>
<dbReference type="PRINTS" id="PR00370">
    <property type="entry name" value="FMOXYGENASE"/>
</dbReference>
<comment type="similarity">
    <text evidence="1">Belongs to the FAD-binding monooxygenase family.</text>
</comment>
<dbReference type="Gene3D" id="3.50.50.60">
    <property type="entry name" value="FAD/NAD(P)-binding domain"/>
    <property type="match status" value="2"/>
</dbReference>
<evidence type="ECO:0000313" key="5">
    <source>
        <dbReference type="EMBL" id="KEZ38969.1"/>
    </source>
</evidence>
<dbReference type="KEGG" id="sapo:SAPIO_CDS10321"/>
<keyword evidence="6" id="KW-1185">Reference proteome</keyword>
<dbReference type="VEuPathDB" id="FungiDB:SAPIO_CDS10321"/>
<dbReference type="GO" id="GO:0050660">
    <property type="term" value="F:flavin adenine dinucleotide binding"/>
    <property type="evidence" value="ECO:0007669"/>
    <property type="project" value="InterPro"/>
</dbReference>
<keyword evidence="4" id="KW-0560">Oxidoreductase</keyword>
<dbReference type="PANTHER" id="PTHR42877:SF7">
    <property type="entry name" value="FLAVIN-BINDING MONOOXYGENASE-RELATED"/>
    <property type="match status" value="1"/>
</dbReference>
<dbReference type="SUPFAM" id="SSF51905">
    <property type="entry name" value="FAD/NAD(P)-binding domain"/>
    <property type="match status" value="1"/>
</dbReference>
<dbReference type="EMBL" id="JOWA01000165">
    <property type="protein sequence ID" value="KEZ38969.1"/>
    <property type="molecule type" value="Genomic_DNA"/>
</dbReference>
<keyword evidence="3" id="KW-0274">FAD</keyword>
<evidence type="ECO:0000256" key="1">
    <source>
        <dbReference type="ARBA" id="ARBA00010139"/>
    </source>
</evidence>
<comment type="caution">
    <text evidence="5">The sequence shown here is derived from an EMBL/GenBank/DDBJ whole genome shotgun (WGS) entry which is preliminary data.</text>
</comment>
<dbReference type="HOGENOM" id="CLU_006937_6_1_1"/>
<gene>
    <name evidence="5" type="ORF">SAPIO_CDS10321</name>
</gene>
<evidence type="ECO:0008006" key="7">
    <source>
        <dbReference type="Google" id="ProtNLM"/>
    </source>
</evidence>
<dbReference type="InterPro" id="IPR036188">
    <property type="entry name" value="FAD/NAD-bd_sf"/>
</dbReference>
<dbReference type="RefSeq" id="XP_016638768.1">
    <property type="nucleotide sequence ID" value="XM_016783927.1"/>
</dbReference>
<dbReference type="GO" id="GO:0050661">
    <property type="term" value="F:NADP binding"/>
    <property type="evidence" value="ECO:0007669"/>
    <property type="project" value="InterPro"/>
</dbReference>
<dbReference type="InterPro" id="IPR051209">
    <property type="entry name" value="FAD-bind_Monooxygenase_sf"/>
</dbReference>
<dbReference type="OrthoDB" id="74360at2759"/>
<dbReference type="AlphaFoldDB" id="A0A084FV57"/>
<reference evidence="5 6" key="1">
    <citation type="journal article" date="2014" name="Genome Announc.">
        <title>Draft genome sequence of the pathogenic fungus Scedosporium apiospermum.</title>
        <authorList>
            <person name="Vandeputte P."/>
            <person name="Ghamrawi S."/>
            <person name="Rechenmann M."/>
            <person name="Iltis A."/>
            <person name="Giraud S."/>
            <person name="Fleury M."/>
            <person name="Thornton C."/>
            <person name="Delhaes L."/>
            <person name="Meyer W."/>
            <person name="Papon N."/>
            <person name="Bouchara J.P."/>
        </authorList>
    </citation>
    <scope>NUCLEOTIDE SEQUENCE [LARGE SCALE GENOMIC DNA]</scope>
    <source>
        <strain evidence="5 6">IHEM 14462</strain>
    </source>
</reference>
<evidence type="ECO:0000256" key="3">
    <source>
        <dbReference type="ARBA" id="ARBA00022827"/>
    </source>
</evidence>
<evidence type="ECO:0000313" key="6">
    <source>
        <dbReference type="Proteomes" id="UP000028545"/>
    </source>
</evidence>
<protein>
    <recommendedName>
        <fullName evidence="7">Sterigmatocystin biosynthesis monooxygenase stcW</fullName>
    </recommendedName>
</protein>
<accession>A0A084FV57</accession>
<keyword evidence="2" id="KW-0285">Flavoprotein</keyword>
<name>A0A084FV57_PSEDA</name>
<evidence type="ECO:0000256" key="4">
    <source>
        <dbReference type="ARBA" id="ARBA00023002"/>
    </source>
</evidence>
<dbReference type="GO" id="GO:0004499">
    <property type="term" value="F:N,N-dimethylaniline monooxygenase activity"/>
    <property type="evidence" value="ECO:0007669"/>
    <property type="project" value="InterPro"/>
</dbReference>
<dbReference type="Pfam" id="PF00743">
    <property type="entry name" value="FMO-like"/>
    <property type="match status" value="1"/>
</dbReference>
<dbReference type="InterPro" id="IPR020946">
    <property type="entry name" value="Flavin_mOase-like"/>
</dbReference>